<evidence type="ECO:0000256" key="6">
    <source>
        <dbReference type="ARBA" id="ARBA00022801"/>
    </source>
</evidence>
<dbReference type="GO" id="GO:0005829">
    <property type="term" value="C:cytosol"/>
    <property type="evidence" value="ECO:0007669"/>
    <property type="project" value="Ensembl"/>
</dbReference>
<dbReference type="GO" id="GO:0005525">
    <property type="term" value="F:GTP binding"/>
    <property type="evidence" value="ECO:0007669"/>
    <property type="project" value="UniProtKB-KW"/>
</dbReference>
<dbReference type="SMART" id="SM00175">
    <property type="entry name" value="RAB"/>
    <property type="match status" value="1"/>
</dbReference>
<dbReference type="EMBL" id="ADFV01028996">
    <property type="status" value="NOT_ANNOTATED_CDS"/>
    <property type="molecule type" value="Genomic_DNA"/>
</dbReference>
<evidence type="ECO:0000256" key="8">
    <source>
        <dbReference type="ARBA" id="ARBA00048098"/>
    </source>
</evidence>
<dbReference type="Proteomes" id="UP000001073">
    <property type="component" value="Chromosome 23"/>
</dbReference>
<dbReference type="InterPro" id="IPR051065">
    <property type="entry name" value="Ras-related_GTPase"/>
</dbReference>
<dbReference type="PRINTS" id="PR00449">
    <property type="entry name" value="RASTRNSFRMNG"/>
</dbReference>
<dbReference type="CDD" id="cd04146">
    <property type="entry name" value="RERG_RasL11_like"/>
    <property type="match status" value="1"/>
</dbReference>
<dbReference type="NCBIfam" id="TIGR00231">
    <property type="entry name" value="small_GTP"/>
    <property type="match status" value="1"/>
</dbReference>
<accession>A0A2I3GBX7</accession>
<evidence type="ECO:0000256" key="9">
    <source>
        <dbReference type="ARBA" id="ARBA00071660"/>
    </source>
</evidence>
<dbReference type="FunFam" id="3.40.50.300:FF:000942">
    <property type="entry name" value="Ras-related and estrogen-regulated growth inhibitor"/>
    <property type="match status" value="1"/>
</dbReference>
<comment type="subcellular location">
    <subcellularLocation>
        <location evidence="1">Cytoplasm</location>
    </subcellularLocation>
</comment>
<dbReference type="OMA" id="KELCGEY"/>
<dbReference type="Gene3D" id="3.40.50.300">
    <property type="entry name" value="P-loop containing nucleotide triphosphate hydrolases"/>
    <property type="match status" value="1"/>
</dbReference>
<dbReference type="PROSITE" id="PS51419">
    <property type="entry name" value="RAB"/>
    <property type="match status" value="1"/>
</dbReference>
<reference evidence="10" key="2">
    <citation type="submission" date="2025-08" db="UniProtKB">
        <authorList>
            <consortium name="Ensembl"/>
        </authorList>
    </citation>
    <scope>IDENTIFICATION</scope>
</reference>
<dbReference type="PROSITE" id="PS51421">
    <property type="entry name" value="RAS"/>
    <property type="match status" value="1"/>
</dbReference>
<evidence type="ECO:0000256" key="5">
    <source>
        <dbReference type="ARBA" id="ARBA00022741"/>
    </source>
</evidence>
<reference evidence="10 11" key="1">
    <citation type="submission" date="2012-10" db="EMBL/GenBank/DDBJ databases">
        <authorList>
            <consortium name="Gibbon Genome Sequencing Consortium"/>
        </authorList>
    </citation>
    <scope>NUCLEOTIDE SEQUENCE [LARGE SCALE GENOMIC DNA]</scope>
</reference>
<dbReference type="Ensembl" id="ENSNLET00000047765.1">
    <property type="protein sequence ID" value="ENSNLEP00000028834.1"/>
    <property type="gene ID" value="ENSNLEG00000029492.1"/>
</dbReference>
<keyword evidence="4" id="KW-0963">Cytoplasm</keyword>
<dbReference type="GO" id="GO:0001650">
    <property type="term" value="C:fibrillar center"/>
    <property type="evidence" value="ECO:0007669"/>
    <property type="project" value="Ensembl"/>
</dbReference>
<organism evidence="10 11">
    <name type="scientific">Nomascus leucogenys</name>
    <name type="common">Northern white-cheeked gibbon</name>
    <name type="synonym">Hylobates leucogenys</name>
    <dbReference type="NCBI Taxonomy" id="61853"/>
    <lineage>
        <taxon>Eukaryota</taxon>
        <taxon>Metazoa</taxon>
        <taxon>Chordata</taxon>
        <taxon>Craniata</taxon>
        <taxon>Vertebrata</taxon>
        <taxon>Euteleostomi</taxon>
        <taxon>Mammalia</taxon>
        <taxon>Eutheria</taxon>
        <taxon>Euarchontoglires</taxon>
        <taxon>Primates</taxon>
        <taxon>Haplorrhini</taxon>
        <taxon>Catarrhini</taxon>
        <taxon>Hylobatidae</taxon>
        <taxon>Nomascus</taxon>
    </lineage>
</organism>
<dbReference type="AlphaFoldDB" id="A0A2I3GBX7"/>
<dbReference type="SMART" id="SM00173">
    <property type="entry name" value="RAS"/>
    <property type="match status" value="1"/>
</dbReference>
<evidence type="ECO:0000256" key="3">
    <source>
        <dbReference type="ARBA" id="ARBA00011984"/>
    </source>
</evidence>
<dbReference type="InterPro" id="IPR001806">
    <property type="entry name" value="Small_GTPase"/>
</dbReference>
<evidence type="ECO:0000313" key="10">
    <source>
        <dbReference type="Ensembl" id="ENSNLEP00000028834.1"/>
    </source>
</evidence>
<evidence type="ECO:0000313" key="11">
    <source>
        <dbReference type="Proteomes" id="UP000001073"/>
    </source>
</evidence>
<evidence type="ECO:0000256" key="7">
    <source>
        <dbReference type="ARBA" id="ARBA00023134"/>
    </source>
</evidence>
<keyword evidence="7" id="KW-0342">GTP-binding</keyword>
<dbReference type="GO" id="GO:0030308">
    <property type="term" value="P:negative regulation of cell growth"/>
    <property type="evidence" value="ECO:0007669"/>
    <property type="project" value="Ensembl"/>
</dbReference>
<evidence type="ECO:0000256" key="2">
    <source>
        <dbReference type="ARBA" id="ARBA00008344"/>
    </source>
</evidence>
<dbReference type="EMBL" id="ADFV01028997">
    <property type="status" value="NOT_ANNOTATED_CDS"/>
    <property type="molecule type" value="Genomic_DNA"/>
</dbReference>
<dbReference type="GO" id="GO:0005654">
    <property type="term" value="C:nucleoplasm"/>
    <property type="evidence" value="ECO:0007669"/>
    <property type="project" value="Ensembl"/>
</dbReference>
<dbReference type="FunCoup" id="A0A2I3GBX7">
    <property type="interactions" value="1700"/>
</dbReference>
<reference evidence="10" key="3">
    <citation type="submission" date="2025-09" db="UniProtKB">
        <authorList>
            <consortium name="Ensembl"/>
        </authorList>
    </citation>
    <scope>IDENTIFICATION</scope>
</reference>
<dbReference type="SMART" id="SM00174">
    <property type="entry name" value="RHO"/>
    <property type="match status" value="1"/>
</dbReference>
<dbReference type="SUPFAM" id="SSF52540">
    <property type="entry name" value="P-loop containing nucleoside triphosphate hydrolases"/>
    <property type="match status" value="1"/>
</dbReference>
<gene>
    <name evidence="10" type="primary">RERG</name>
</gene>
<dbReference type="STRING" id="61853.ENSNLEP00000028834"/>
<name>A0A2I3GBX7_NOMLE</name>
<dbReference type="GeneTree" id="ENSGT00940000159750"/>
<dbReference type="InterPro" id="IPR005225">
    <property type="entry name" value="Small_GTP-bd"/>
</dbReference>
<dbReference type="EMBL" id="ADFV01028999">
    <property type="status" value="NOT_ANNOTATED_CDS"/>
    <property type="molecule type" value="Genomic_DNA"/>
</dbReference>
<keyword evidence="11" id="KW-1185">Reference proteome</keyword>
<dbReference type="InParanoid" id="A0A2I3GBX7"/>
<dbReference type="EMBL" id="ADFV01028998">
    <property type="status" value="NOT_ANNOTATED_CDS"/>
    <property type="molecule type" value="Genomic_DNA"/>
</dbReference>
<dbReference type="GO" id="GO:0003925">
    <property type="term" value="F:G protein activity"/>
    <property type="evidence" value="ECO:0007669"/>
    <property type="project" value="UniProtKB-EC"/>
</dbReference>
<dbReference type="Pfam" id="PF00071">
    <property type="entry name" value="Ras"/>
    <property type="match status" value="1"/>
</dbReference>
<proteinExistence type="inferred from homology"/>
<dbReference type="GO" id="GO:0008285">
    <property type="term" value="P:negative regulation of cell population proliferation"/>
    <property type="evidence" value="ECO:0007669"/>
    <property type="project" value="Ensembl"/>
</dbReference>
<dbReference type="InterPro" id="IPR027417">
    <property type="entry name" value="P-loop_NTPase"/>
</dbReference>
<protein>
    <recommendedName>
        <fullName evidence="9">Ras-related and estrogen-regulated growth inhibitor</fullName>
        <ecNumber evidence="3">3.6.5.2</ecNumber>
    </recommendedName>
</protein>
<dbReference type="PANTHER" id="PTHR45704">
    <property type="entry name" value="RAS-LIKE FAMILY MEMBER 11"/>
    <property type="match status" value="1"/>
</dbReference>
<evidence type="ECO:0000256" key="1">
    <source>
        <dbReference type="ARBA" id="ARBA00004496"/>
    </source>
</evidence>
<dbReference type="EC" id="3.6.5.2" evidence="3"/>
<keyword evidence="5" id="KW-0547">Nucleotide-binding</keyword>
<comment type="similarity">
    <text evidence="2">Belongs to the small GTPase superfamily. Ras family.</text>
</comment>
<sequence>MAKSAEVKLAIFGRAGVGKSALVVRFLTKRFIWEYDPTLESTYRHQATIDDEVVSMEILDTAGQEDTIQREGHMRWGEGFVLVYDITDRGSFEEVLPLKNILDEIKKPKNVTLILVGNKADLDHSRQVSTEEGEKLATELACAFYDVLPALEKGTSQRYSMSCVERCVARGWLVEFSTTHVKQAINKMLTKISS</sequence>
<keyword evidence="6" id="KW-0378">Hydrolase</keyword>
<comment type="catalytic activity">
    <reaction evidence="8">
        <text>GTP + H2O = GDP + phosphate + H(+)</text>
        <dbReference type="Rhea" id="RHEA:19669"/>
        <dbReference type="ChEBI" id="CHEBI:15377"/>
        <dbReference type="ChEBI" id="CHEBI:15378"/>
        <dbReference type="ChEBI" id="CHEBI:37565"/>
        <dbReference type="ChEBI" id="CHEBI:43474"/>
        <dbReference type="ChEBI" id="CHEBI:58189"/>
        <dbReference type="EC" id="3.6.5.2"/>
    </reaction>
</comment>
<dbReference type="GO" id="GO:0009725">
    <property type="term" value="P:response to hormone"/>
    <property type="evidence" value="ECO:0007669"/>
    <property type="project" value="Ensembl"/>
</dbReference>
<evidence type="ECO:0000256" key="4">
    <source>
        <dbReference type="ARBA" id="ARBA00022490"/>
    </source>
</evidence>